<dbReference type="SUPFAM" id="SSF53850">
    <property type="entry name" value="Periplasmic binding protein-like II"/>
    <property type="match status" value="1"/>
</dbReference>
<evidence type="ECO:0000256" key="2">
    <source>
        <dbReference type="ARBA" id="ARBA00023015"/>
    </source>
</evidence>
<evidence type="ECO:0000313" key="6">
    <source>
        <dbReference type="EMBL" id="MCT7357866.1"/>
    </source>
</evidence>
<organism evidence="6 7">
    <name type="scientific">Thalassolituus pacificus</name>
    <dbReference type="NCBI Taxonomy" id="2975440"/>
    <lineage>
        <taxon>Bacteria</taxon>
        <taxon>Pseudomonadati</taxon>
        <taxon>Pseudomonadota</taxon>
        <taxon>Gammaproteobacteria</taxon>
        <taxon>Oceanospirillales</taxon>
        <taxon>Oceanospirillaceae</taxon>
        <taxon>Thalassolituus</taxon>
    </lineage>
</organism>
<accession>A0A9X2WD10</accession>
<evidence type="ECO:0000256" key="3">
    <source>
        <dbReference type="ARBA" id="ARBA00023125"/>
    </source>
</evidence>
<proteinExistence type="inferred from homology"/>
<dbReference type="PANTHER" id="PTHR30126">
    <property type="entry name" value="HTH-TYPE TRANSCRIPTIONAL REGULATOR"/>
    <property type="match status" value="1"/>
</dbReference>
<evidence type="ECO:0000313" key="7">
    <source>
        <dbReference type="Proteomes" id="UP001147830"/>
    </source>
</evidence>
<keyword evidence="7" id="KW-1185">Reference proteome</keyword>
<dbReference type="PROSITE" id="PS50931">
    <property type="entry name" value="HTH_LYSR"/>
    <property type="match status" value="1"/>
</dbReference>
<evidence type="ECO:0000256" key="4">
    <source>
        <dbReference type="ARBA" id="ARBA00023163"/>
    </source>
</evidence>
<keyword evidence="4" id="KW-0804">Transcription</keyword>
<reference evidence="6" key="2">
    <citation type="submission" date="2022-08" db="EMBL/GenBank/DDBJ databases">
        <authorList>
            <person name="Dong C."/>
        </authorList>
    </citation>
    <scope>NUCLEOTIDE SEQUENCE</scope>
    <source>
        <strain evidence="6">59MF3M-4</strain>
    </source>
</reference>
<feature type="domain" description="HTH lysR-type" evidence="5">
    <location>
        <begin position="3"/>
        <end position="60"/>
    </location>
</feature>
<dbReference type="RefSeq" id="WP_260974795.1">
    <property type="nucleotide sequence ID" value="NZ_JAOANI010000009.1"/>
</dbReference>
<dbReference type="InterPro" id="IPR005119">
    <property type="entry name" value="LysR_subst-bd"/>
</dbReference>
<dbReference type="SUPFAM" id="SSF46785">
    <property type="entry name" value="Winged helix' DNA-binding domain"/>
    <property type="match status" value="1"/>
</dbReference>
<dbReference type="InterPro" id="IPR036388">
    <property type="entry name" value="WH-like_DNA-bd_sf"/>
</dbReference>
<keyword evidence="2" id="KW-0805">Transcription regulation</keyword>
<dbReference type="InterPro" id="IPR000847">
    <property type="entry name" value="LysR_HTH_N"/>
</dbReference>
<dbReference type="Proteomes" id="UP001147830">
    <property type="component" value="Unassembled WGS sequence"/>
</dbReference>
<comment type="similarity">
    <text evidence="1">Belongs to the LysR transcriptional regulatory family.</text>
</comment>
<comment type="caution">
    <text evidence="6">The sequence shown here is derived from an EMBL/GenBank/DDBJ whole genome shotgun (WGS) entry which is preliminary data.</text>
</comment>
<dbReference type="GO" id="GO:0000976">
    <property type="term" value="F:transcription cis-regulatory region binding"/>
    <property type="evidence" value="ECO:0007669"/>
    <property type="project" value="TreeGrafter"/>
</dbReference>
<name>A0A9X2WD10_9GAMM</name>
<dbReference type="Pfam" id="PF00126">
    <property type="entry name" value="HTH_1"/>
    <property type="match status" value="1"/>
</dbReference>
<keyword evidence="3" id="KW-0238">DNA-binding</keyword>
<dbReference type="Gene3D" id="3.40.190.290">
    <property type="match status" value="1"/>
</dbReference>
<dbReference type="EMBL" id="JAOANI010000009">
    <property type="protein sequence ID" value="MCT7357866.1"/>
    <property type="molecule type" value="Genomic_DNA"/>
</dbReference>
<dbReference type="InterPro" id="IPR036390">
    <property type="entry name" value="WH_DNA-bd_sf"/>
</dbReference>
<dbReference type="GO" id="GO:0003700">
    <property type="term" value="F:DNA-binding transcription factor activity"/>
    <property type="evidence" value="ECO:0007669"/>
    <property type="project" value="InterPro"/>
</dbReference>
<protein>
    <submittedName>
        <fullName evidence="6">LysR family transcriptional regulator</fullName>
    </submittedName>
</protein>
<gene>
    <name evidence="6" type="ORF">NYR02_02375</name>
</gene>
<evidence type="ECO:0000259" key="5">
    <source>
        <dbReference type="PROSITE" id="PS50931"/>
    </source>
</evidence>
<dbReference type="AlphaFoldDB" id="A0A9X2WD10"/>
<evidence type="ECO:0000256" key="1">
    <source>
        <dbReference type="ARBA" id="ARBA00009437"/>
    </source>
</evidence>
<dbReference type="Gene3D" id="1.10.10.10">
    <property type="entry name" value="Winged helix-like DNA-binding domain superfamily/Winged helix DNA-binding domain"/>
    <property type="match status" value="1"/>
</dbReference>
<reference evidence="6" key="1">
    <citation type="journal article" date="2022" name="Front. Microbiol.">
        <title>Genome-based taxonomic rearrangement of Oceanobacter-related bacteria including the description of Thalassolituus hydrocarbonoclasticus sp. nov. and Thalassolituus pacificus sp. nov. and emended description of the genus Thalassolituus.</title>
        <authorList>
            <person name="Dong C."/>
            <person name="Wei L."/>
            <person name="Wang J."/>
            <person name="Lai Q."/>
            <person name="Huang Z."/>
            <person name="Shao Z."/>
        </authorList>
    </citation>
    <scope>NUCLEOTIDE SEQUENCE</scope>
    <source>
        <strain evidence="6">59MF3M-4</strain>
    </source>
</reference>
<dbReference type="PANTHER" id="PTHR30126:SF88">
    <property type="entry name" value="TRANSCRIPTIONAL REGULATOR-RELATED"/>
    <property type="match status" value="1"/>
</dbReference>
<dbReference type="Pfam" id="PF03466">
    <property type="entry name" value="LysR_substrate"/>
    <property type="match status" value="1"/>
</dbReference>
<sequence length="302" mass="33769">MKTTLEQWRMFKAVVDHGGYAQAAEAIFKSQSTISYGVHKLQEQLGVQLLEVEGRKAVLTEHGRILLQRAEQLLDQAENIDKIAGSLNQGVEPVVRAAIDTIYPNDVLFDVFEAFSAEYPDTRLELEEFVLSGGNEMLLEDSIDILITPQLPSGWNGEHVHRSCFLPVTSPQHPLQHLGREVTYDDLTAHRQVVLRDSSRKRRSEGGWLGAHQRWTVTHTSTRLNIVRRGLGFAWLPELLIADDLKSGALQVIPFAQDARRYVDLYLVMAHEESAGPATRALARLLANTDTGCKAAHTTETE</sequence>